<reference evidence="2 3" key="1">
    <citation type="submission" date="2019-11" db="EMBL/GenBank/DDBJ databases">
        <title>The genome sequence of Methylocystis heyeri.</title>
        <authorList>
            <person name="Oshkin I.Y."/>
            <person name="Miroshnikov K."/>
            <person name="Dedysh S.N."/>
        </authorList>
    </citation>
    <scope>NUCLEOTIDE SEQUENCE [LARGE SCALE GENOMIC DNA]</scope>
    <source>
        <strain evidence="2 3">H2</strain>
    </source>
</reference>
<dbReference type="Gene3D" id="2.115.10.10">
    <property type="entry name" value="Tachylectin 2"/>
    <property type="match status" value="2"/>
</dbReference>
<dbReference type="Proteomes" id="UP000309061">
    <property type="component" value="Chromosome"/>
</dbReference>
<keyword evidence="1" id="KW-0732">Signal</keyword>
<feature type="chain" id="PRO_5025550274" evidence="1">
    <location>
        <begin position="38"/>
        <end position="869"/>
    </location>
</feature>
<dbReference type="NCBIfam" id="TIGR03803">
    <property type="entry name" value="Gloeo_Verruco"/>
    <property type="match status" value="11"/>
</dbReference>
<evidence type="ECO:0000256" key="1">
    <source>
        <dbReference type="SAM" id="SignalP"/>
    </source>
</evidence>
<dbReference type="Gene3D" id="2.20.25.650">
    <property type="entry name" value="Tachylectin-2-like"/>
    <property type="match status" value="1"/>
</dbReference>
<name>A0A6B8KK17_9HYPH</name>
<evidence type="ECO:0000313" key="2">
    <source>
        <dbReference type="EMBL" id="QGM47441.1"/>
    </source>
</evidence>
<sequence length="869" mass="87973">MKTLKASLGFYPRCLRLTVATAALASLCVFPAGGSLASVKPTVQSGPGRFVVGSKTTAASEFTIYSFQGGLDGGIPEAGLIFDNNGAVYGVSSGGQYGSGIVFMATPPVAGSGQTQWTKTTLYAFQGGADGAFPQATLTFDSNGALYGATREGGSGNSGTVFKLTPPVAGSPQTAWIKTTLYNFQNGSDGANPLSGVTLDNAGALYGATVRGGATNNGVVYKLTPAQGGYSETLLYSFQGDLDGANPYSSVTFDAASGGALYGTTAFGGHRGAGTVYKLSAPANGQGPWIKTLIHSFDGVEGNFPRANVVFGSDHALYGATYGGGTYNAGMLYKLTPPASPVGQWGETVLYNFTGGPDGANPYSAIAFDSYGTLYGTAYNGGASSAGVLYTLTPPGANQAQWTENVLYTFTGGADGAHPGGLAFDMAGSVYGVTASGAIDNNGTIFQVVLPASAANLNSESNLHSFGSAGDGADPYGALILDNQGDAFGTTTAGGVHGFGAVFKMTPPSGKNTQWTETVLYSFTGGSDGAAPQYGALDIDSNGNLYGTTKQGGDYGKGVVFRLAPPRGGQGVVWTQSVLHSFSGGANDGDTPYGGVIVDNQGNLYGQSYKGGAYGAGVVYELSPPAQSQTSWSHSMLYHFTGGADGSHPASDLTMDNHGALYGTTYQGGSSGLGVAFKLTPPGPSSGCAPTQPNLWCQTLLHAFAGGSDGDSPSAGALVQDVHGALYGATVRSGASGNGVIYKLTPPSGHNSQWTESVLHGFAGTDGGHPYGGVIFDTHGALYGATSDGEAGGAGGLFKLTPPDTDQGEWSETTLYAFHGGTDGGGPIGAPVFDTSRGVLYGVTRQGGDTGHGAVYQVKKRSASDDFRH</sequence>
<dbReference type="EMBL" id="CP046052">
    <property type="protein sequence ID" value="QGM47441.1"/>
    <property type="molecule type" value="Genomic_DNA"/>
</dbReference>
<evidence type="ECO:0000313" key="3">
    <source>
        <dbReference type="Proteomes" id="UP000309061"/>
    </source>
</evidence>
<dbReference type="InterPro" id="IPR022519">
    <property type="entry name" value="Gloeo/Verruco_rpt"/>
</dbReference>
<gene>
    <name evidence="2" type="ORF">H2LOC_018065</name>
</gene>
<protein>
    <submittedName>
        <fullName evidence="2">Uncharacterized protein</fullName>
    </submittedName>
</protein>
<organism evidence="2 3">
    <name type="scientific">Methylocystis heyeri</name>
    <dbReference type="NCBI Taxonomy" id="391905"/>
    <lineage>
        <taxon>Bacteria</taxon>
        <taxon>Pseudomonadati</taxon>
        <taxon>Pseudomonadota</taxon>
        <taxon>Alphaproteobacteria</taxon>
        <taxon>Hyphomicrobiales</taxon>
        <taxon>Methylocystaceae</taxon>
        <taxon>Methylocystis</taxon>
    </lineage>
</organism>
<proteinExistence type="predicted"/>
<dbReference type="OrthoDB" id="7432613at2"/>
<keyword evidence="3" id="KW-1185">Reference proteome</keyword>
<accession>A0A6B8KK17</accession>
<feature type="signal peptide" evidence="1">
    <location>
        <begin position="1"/>
        <end position="37"/>
    </location>
</feature>
<dbReference type="KEGG" id="mhey:H2LOC_018065"/>
<dbReference type="RefSeq" id="WP_136497322.1">
    <property type="nucleotide sequence ID" value="NZ_CP046052.1"/>
</dbReference>
<dbReference type="AlphaFoldDB" id="A0A6B8KK17"/>